<proteinExistence type="predicted"/>
<evidence type="ECO:0008006" key="4">
    <source>
        <dbReference type="Google" id="ProtNLM"/>
    </source>
</evidence>
<feature type="transmembrane region" description="Helical" evidence="1">
    <location>
        <begin position="85"/>
        <end position="103"/>
    </location>
</feature>
<keyword evidence="1" id="KW-0812">Transmembrane</keyword>
<feature type="transmembrane region" description="Helical" evidence="1">
    <location>
        <begin position="204"/>
        <end position="223"/>
    </location>
</feature>
<feature type="transmembrane region" description="Helical" evidence="1">
    <location>
        <begin position="60"/>
        <end position="79"/>
    </location>
</feature>
<dbReference type="OrthoDB" id="104925at2"/>
<keyword evidence="1" id="KW-1133">Transmembrane helix</keyword>
<evidence type="ECO:0000313" key="2">
    <source>
        <dbReference type="EMBL" id="SIS34043.1"/>
    </source>
</evidence>
<feature type="transmembrane region" description="Helical" evidence="1">
    <location>
        <begin position="115"/>
        <end position="134"/>
    </location>
</feature>
<dbReference type="EMBL" id="FTNZ01000003">
    <property type="protein sequence ID" value="SIS34043.1"/>
    <property type="molecule type" value="Genomic_DNA"/>
</dbReference>
<evidence type="ECO:0000256" key="1">
    <source>
        <dbReference type="SAM" id="Phobius"/>
    </source>
</evidence>
<feature type="transmembrane region" description="Helical" evidence="1">
    <location>
        <begin position="324"/>
        <end position="342"/>
    </location>
</feature>
<protein>
    <recommendedName>
        <fullName evidence="4">Glycosyltransferase RgtA/B/C/D-like domain-containing protein</fullName>
    </recommendedName>
</protein>
<dbReference type="RefSeq" id="WP_123867426.1">
    <property type="nucleotide sequence ID" value="NZ_CP033926.1"/>
</dbReference>
<dbReference type="STRING" id="112234.SAMN05421768_103543"/>
<feature type="transmembrane region" description="Helical" evidence="1">
    <location>
        <begin position="169"/>
        <end position="198"/>
    </location>
</feature>
<sequence length="528" mass="61267">MKSFLTTTVLFFGMCMIYTFLMLSETENYFTYLLDDAYIHLAIAKNLAFHGVWGVTKYAFSSTSSSPIFTVVLSGLIYILGDHELIPLAFNVVCAFFTIYFLNKYYADYFSKSKLIVLSSLFTLLFTSVALLIFSGMEHVMQVLVVVVNVLCFERWLRSACKDSYYLGWFYGTLVLLGLIRFDSMFYFLSIAFAFLLLKRWKHIILVLAFGFIPILIFGYFNFQETGYFFPNSVVVKGAKFDFSGNYFKQAASILFNKFFNNRYFYFAGLLPLLISAFLIVKDIKKGLNFQKIIKQNFLIIVWCITLFLHVTFSQLTKIYRYEAYILIGFAMAIIPRLGFVFEQRSFLLKENRVISSLVLLSCLTLLLKIGIVSYLIVVGSRNIYEQQMQSARFLKKYYNESKVVANDIGAICYFTDIHLLDFEGLGSKEVMPFRKRIIGIDDQFEKFLTEYTIKNNYQLAIAYEEWLEGHTPKNWKKVAVLTISGSSAMLGRDHLYIYSINPKIHNVLKEQVRNFNWNKKVTVTIIE</sequence>
<feature type="transmembrane region" description="Helical" evidence="1">
    <location>
        <begin position="293"/>
        <end position="312"/>
    </location>
</feature>
<evidence type="ECO:0000313" key="3">
    <source>
        <dbReference type="Proteomes" id="UP000186106"/>
    </source>
</evidence>
<gene>
    <name evidence="2" type="ORF">SAMN05421768_103543</name>
</gene>
<keyword evidence="1" id="KW-0472">Membrane</keyword>
<feature type="transmembrane region" description="Helical" evidence="1">
    <location>
        <begin position="354"/>
        <end position="379"/>
    </location>
</feature>
<reference evidence="2 3" key="1">
    <citation type="submission" date="2017-01" db="EMBL/GenBank/DDBJ databases">
        <authorList>
            <person name="Mah S.A."/>
            <person name="Swanson W.J."/>
            <person name="Moy G.W."/>
            <person name="Vacquier V.D."/>
        </authorList>
    </citation>
    <scope>NUCLEOTIDE SEQUENCE [LARGE SCALE GENOMIC DNA]</scope>
    <source>
        <strain evidence="2 3">DSM 16927</strain>
    </source>
</reference>
<feature type="transmembrane region" description="Helical" evidence="1">
    <location>
        <begin position="264"/>
        <end position="281"/>
    </location>
</feature>
<dbReference type="Proteomes" id="UP000186106">
    <property type="component" value="Unassembled WGS sequence"/>
</dbReference>
<accession>A0A1N7IAH2</accession>
<feature type="transmembrane region" description="Helical" evidence="1">
    <location>
        <begin position="5"/>
        <end position="23"/>
    </location>
</feature>
<dbReference type="AlphaFoldDB" id="A0A1N7IAH2"/>
<name>A0A1N7IAH2_9FLAO</name>
<organism evidence="2 3">
    <name type="scientific">Chryseobacterium joostei</name>
    <dbReference type="NCBI Taxonomy" id="112234"/>
    <lineage>
        <taxon>Bacteria</taxon>
        <taxon>Pseudomonadati</taxon>
        <taxon>Bacteroidota</taxon>
        <taxon>Flavobacteriia</taxon>
        <taxon>Flavobacteriales</taxon>
        <taxon>Weeksellaceae</taxon>
        <taxon>Chryseobacterium group</taxon>
        <taxon>Chryseobacterium</taxon>
    </lineage>
</organism>